<dbReference type="AlphaFoldDB" id="A0AAV4YAX7"/>
<name>A0AAV4YAX7_CAEEX</name>
<reference evidence="1 2" key="1">
    <citation type="submission" date="2021-06" db="EMBL/GenBank/DDBJ databases">
        <title>Caerostris extrusa draft genome.</title>
        <authorList>
            <person name="Kono N."/>
            <person name="Arakawa K."/>
        </authorList>
    </citation>
    <scope>NUCLEOTIDE SEQUENCE [LARGE SCALE GENOMIC DNA]</scope>
</reference>
<sequence length="118" mass="14267">MKLLFLFPSRSQKKPFFQRRSFQFRFATLRRGLWISFHSRQKQLQKCFIKKEIPYSFILEFSSRWQPFSLKTEMRNEEKKKLTASCIRLELDETIGIWKSILVLLTVNNIKNEASDDK</sequence>
<dbReference type="EMBL" id="BPLR01019104">
    <property type="protein sequence ID" value="GIZ04562.1"/>
    <property type="molecule type" value="Genomic_DNA"/>
</dbReference>
<accession>A0AAV4YAX7</accession>
<keyword evidence="2" id="KW-1185">Reference proteome</keyword>
<evidence type="ECO:0000313" key="1">
    <source>
        <dbReference type="EMBL" id="GIZ04562.1"/>
    </source>
</evidence>
<evidence type="ECO:0000313" key="2">
    <source>
        <dbReference type="Proteomes" id="UP001054945"/>
    </source>
</evidence>
<comment type="caution">
    <text evidence="1">The sequence shown here is derived from an EMBL/GenBank/DDBJ whole genome shotgun (WGS) entry which is preliminary data.</text>
</comment>
<gene>
    <name evidence="1" type="ORF">CEXT_813621</name>
</gene>
<organism evidence="1 2">
    <name type="scientific">Caerostris extrusa</name>
    <name type="common">Bark spider</name>
    <name type="synonym">Caerostris bankana</name>
    <dbReference type="NCBI Taxonomy" id="172846"/>
    <lineage>
        <taxon>Eukaryota</taxon>
        <taxon>Metazoa</taxon>
        <taxon>Ecdysozoa</taxon>
        <taxon>Arthropoda</taxon>
        <taxon>Chelicerata</taxon>
        <taxon>Arachnida</taxon>
        <taxon>Araneae</taxon>
        <taxon>Araneomorphae</taxon>
        <taxon>Entelegynae</taxon>
        <taxon>Araneoidea</taxon>
        <taxon>Araneidae</taxon>
        <taxon>Caerostris</taxon>
    </lineage>
</organism>
<proteinExistence type="predicted"/>
<protein>
    <submittedName>
        <fullName evidence="1">Uncharacterized protein</fullName>
    </submittedName>
</protein>
<dbReference type="Proteomes" id="UP001054945">
    <property type="component" value="Unassembled WGS sequence"/>
</dbReference>